<keyword evidence="2" id="KW-0812">Transmembrane</keyword>
<sequence>MSLSALAKFLLPPVMASAAVFSVMSAPLFVLGAEQINIKFKEEPFFSGKLRDVATPYVVLATAISMGAGLSAIAMCGWRNSAQKSTEFEQQLSVLEKNLQEKEELIKELKLSETRLQASGLSSFLNDEMLQVNSKVHKPAVSHETTPVTAASTFSSAQNYLGFAQASTNGTKEVATTNVEQTTVTMSEFEHLQTQLRDMMLQMQIMHNNLLQKTPATNTEVEAPERLRVFYESYKTNEVHMI</sequence>
<keyword evidence="1" id="KW-0175">Coiled coil</keyword>
<evidence type="ECO:0000256" key="3">
    <source>
        <dbReference type="SAM" id="SignalP"/>
    </source>
</evidence>
<keyword evidence="3" id="KW-0732">Signal</keyword>
<organism evidence="4 5">
    <name type="scientific">Iningainema tapete BLCC-T55</name>
    <dbReference type="NCBI Taxonomy" id="2748662"/>
    <lineage>
        <taxon>Bacteria</taxon>
        <taxon>Bacillati</taxon>
        <taxon>Cyanobacteriota</taxon>
        <taxon>Cyanophyceae</taxon>
        <taxon>Nostocales</taxon>
        <taxon>Scytonemataceae</taxon>
        <taxon>Iningainema tapete</taxon>
    </lineage>
</organism>
<dbReference type="RefSeq" id="WP_190832355.1">
    <property type="nucleotide sequence ID" value="NZ_CAWPPI010000072.1"/>
</dbReference>
<feature type="chain" id="PRO_5035293649" evidence="3">
    <location>
        <begin position="19"/>
        <end position="242"/>
    </location>
</feature>
<feature type="coiled-coil region" evidence="1">
    <location>
        <begin position="85"/>
        <end position="119"/>
    </location>
</feature>
<reference evidence="4" key="1">
    <citation type="submission" date="2020-09" db="EMBL/GenBank/DDBJ databases">
        <title>Iningainema tapete sp. nov. (Scytonemataceae, Cyanobacteria) from greenhouses in central Florida (USA) produces two types of nodularin with biosynthetic potential for microcystin-LR and anabaenopeptins.</title>
        <authorList>
            <person name="Berthold D.E."/>
            <person name="Lefler F.W."/>
            <person name="Huang I.-S."/>
            <person name="Abdulla H."/>
            <person name="Zimba P.V."/>
            <person name="Laughinghouse H.D. IV."/>
        </authorList>
    </citation>
    <scope>NUCLEOTIDE SEQUENCE</scope>
    <source>
        <strain evidence="4">BLCCT55</strain>
    </source>
</reference>
<accession>A0A8J7CFG0</accession>
<keyword evidence="2" id="KW-0472">Membrane</keyword>
<dbReference type="AlphaFoldDB" id="A0A8J7CFG0"/>
<proteinExistence type="predicted"/>
<comment type="caution">
    <text evidence="4">The sequence shown here is derived from an EMBL/GenBank/DDBJ whole genome shotgun (WGS) entry which is preliminary data.</text>
</comment>
<dbReference type="Proteomes" id="UP000629098">
    <property type="component" value="Unassembled WGS sequence"/>
</dbReference>
<name>A0A8J7CFG0_9CYAN</name>
<dbReference type="EMBL" id="JACXAE010000072">
    <property type="protein sequence ID" value="MBD2774840.1"/>
    <property type="molecule type" value="Genomic_DNA"/>
</dbReference>
<protein>
    <submittedName>
        <fullName evidence="4">Uncharacterized protein</fullName>
    </submittedName>
</protein>
<evidence type="ECO:0000256" key="1">
    <source>
        <dbReference type="SAM" id="Coils"/>
    </source>
</evidence>
<keyword evidence="5" id="KW-1185">Reference proteome</keyword>
<evidence type="ECO:0000313" key="4">
    <source>
        <dbReference type="EMBL" id="MBD2774840.1"/>
    </source>
</evidence>
<evidence type="ECO:0000256" key="2">
    <source>
        <dbReference type="SAM" id="Phobius"/>
    </source>
</evidence>
<evidence type="ECO:0000313" key="5">
    <source>
        <dbReference type="Proteomes" id="UP000629098"/>
    </source>
</evidence>
<keyword evidence="2" id="KW-1133">Transmembrane helix</keyword>
<gene>
    <name evidence="4" type="ORF">ICL16_22910</name>
</gene>
<feature type="signal peptide" evidence="3">
    <location>
        <begin position="1"/>
        <end position="18"/>
    </location>
</feature>
<feature type="transmembrane region" description="Helical" evidence="2">
    <location>
        <begin position="56"/>
        <end position="78"/>
    </location>
</feature>